<proteinExistence type="predicted"/>
<dbReference type="PANTHER" id="PTHR31057:SF0">
    <property type="entry name" value="E3 UFM1-PROTEIN LIGASE 1"/>
    <property type="match status" value="1"/>
</dbReference>
<dbReference type="GO" id="GO:0005789">
    <property type="term" value="C:endoplasmic reticulum membrane"/>
    <property type="evidence" value="ECO:0007669"/>
    <property type="project" value="TreeGrafter"/>
</dbReference>
<organism evidence="2 3">
    <name type="scientific">Artemisia annua</name>
    <name type="common">Sweet wormwood</name>
    <dbReference type="NCBI Taxonomy" id="35608"/>
    <lineage>
        <taxon>Eukaryota</taxon>
        <taxon>Viridiplantae</taxon>
        <taxon>Streptophyta</taxon>
        <taxon>Embryophyta</taxon>
        <taxon>Tracheophyta</taxon>
        <taxon>Spermatophyta</taxon>
        <taxon>Magnoliopsida</taxon>
        <taxon>eudicotyledons</taxon>
        <taxon>Gunneridae</taxon>
        <taxon>Pentapetalae</taxon>
        <taxon>asterids</taxon>
        <taxon>campanulids</taxon>
        <taxon>Asterales</taxon>
        <taxon>Asteraceae</taxon>
        <taxon>Asteroideae</taxon>
        <taxon>Anthemideae</taxon>
        <taxon>Artemisiinae</taxon>
        <taxon>Artemisia</taxon>
    </lineage>
</organism>
<dbReference type="AlphaFoldDB" id="A0A2U1NMI8"/>
<dbReference type="InterPro" id="IPR018611">
    <property type="entry name" value="Ufl1"/>
</dbReference>
<dbReference type="GO" id="GO:0061666">
    <property type="term" value="F:UFM1 ligase activity"/>
    <property type="evidence" value="ECO:0007669"/>
    <property type="project" value="InterPro"/>
</dbReference>
<protein>
    <submittedName>
        <fullName evidence="2">E3 UFM1-protein ligase 1</fullName>
    </submittedName>
</protein>
<evidence type="ECO:0000313" key="2">
    <source>
        <dbReference type="EMBL" id="PWA74727.1"/>
    </source>
</evidence>
<gene>
    <name evidence="2" type="ORF">CTI12_AA249510</name>
</gene>
<dbReference type="InterPro" id="IPR056579">
    <property type="entry name" value="Ufl1_N"/>
</dbReference>
<comment type="caution">
    <text evidence="2">The sequence shown here is derived from an EMBL/GenBank/DDBJ whole genome shotgun (WGS) entry which is preliminary data.</text>
</comment>
<reference evidence="2 3" key="1">
    <citation type="journal article" date="2018" name="Mol. Plant">
        <title>The genome of Artemisia annua provides insight into the evolution of Asteraceae family and artemisinin biosynthesis.</title>
        <authorList>
            <person name="Shen Q."/>
            <person name="Zhang L."/>
            <person name="Liao Z."/>
            <person name="Wang S."/>
            <person name="Yan T."/>
            <person name="Shi P."/>
            <person name="Liu M."/>
            <person name="Fu X."/>
            <person name="Pan Q."/>
            <person name="Wang Y."/>
            <person name="Lv Z."/>
            <person name="Lu X."/>
            <person name="Zhang F."/>
            <person name="Jiang W."/>
            <person name="Ma Y."/>
            <person name="Chen M."/>
            <person name="Hao X."/>
            <person name="Li L."/>
            <person name="Tang Y."/>
            <person name="Lv G."/>
            <person name="Zhou Y."/>
            <person name="Sun X."/>
            <person name="Brodelius P.E."/>
            <person name="Rose J.K.C."/>
            <person name="Tang K."/>
        </authorList>
    </citation>
    <scope>NUCLEOTIDE SEQUENCE [LARGE SCALE GENOMIC DNA]</scope>
    <source>
        <strain evidence="3">cv. Huhao1</strain>
        <tissue evidence="2">Leaf</tissue>
    </source>
</reference>
<dbReference type="GO" id="GO:1990592">
    <property type="term" value="P:protein K69-linked ufmylation"/>
    <property type="evidence" value="ECO:0007669"/>
    <property type="project" value="TreeGrafter"/>
</dbReference>
<dbReference type="EMBL" id="PKPP01002520">
    <property type="protein sequence ID" value="PWA74727.1"/>
    <property type="molecule type" value="Genomic_DNA"/>
</dbReference>
<dbReference type="GO" id="GO:0034976">
    <property type="term" value="P:response to endoplasmic reticulum stress"/>
    <property type="evidence" value="ECO:0007669"/>
    <property type="project" value="TreeGrafter"/>
</dbReference>
<feature type="domain" description="E3 UFM1-protein ligase 1-like N-terminal" evidence="1">
    <location>
        <begin position="4"/>
        <end position="60"/>
    </location>
</feature>
<sequence length="68" mass="7863">MDEELLALQRQFESAQEAKSSIRLSERNVVELVQKLQQLNIINFDLLHTVSGKEYITPVHFLLIVINV</sequence>
<keyword evidence="3" id="KW-1185">Reference proteome</keyword>
<dbReference type="STRING" id="35608.A0A2U1NMI8"/>
<keyword evidence="2" id="KW-0436">Ligase</keyword>
<dbReference type="Proteomes" id="UP000245207">
    <property type="component" value="Unassembled WGS sequence"/>
</dbReference>
<dbReference type="GO" id="GO:0016874">
    <property type="term" value="F:ligase activity"/>
    <property type="evidence" value="ECO:0007669"/>
    <property type="project" value="UniProtKB-KW"/>
</dbReference>
<name>A0A2U1NMI8_ARTAN</name>
<dbReference type="Pfam" id="PF09743">
    <property type="entry name" value="E3_UFM1_ligase"/>
    <property type="match status" value="1"/>
</dbReference>
<evidence type="ECO:0000313" key="3">
    <source>
        <dbReference type="Proteomes" id="UP000245207"/>
    </source>
</evidence>
<dbReference type="PANTHER" id="PTHR31057">
    <property type="entry name" value="E3 UFM1-PROTEIN LIGASE 1"/>
    <property type="match status" value="1"/>
</dbReference>
<dbReference type="GO" id="GO:0032434">
    <property type="term" value="P:regulation of proteasomal ubiquitin-dependent protein catabolic process"/>
    <property type="evidence" value="ECO:0007669"/>
    <property type="project" value="TreeGrafter"/>
</dbReference>
<dbReference type="OrthoDB" id="1703881at2759"/>
<accession>A0A2U1NMI8</accession>
<evidence type="ECO:0000259" key="1">
    <source>
        <dbReference type="Pfam" id="PF09743"/>
    </source>
</evidence>